<accession>A0A426ZYK9</accession>
<evidence type="ECO:0000313" key="2">
    <source>
        <dbReference type="EMBL" id="RRT69066.1"/>
    </source>
</evidence>
<evidence type="ECO:0000313" key="3">
    <source>
        <dbReference type="Proteomes" id="UP000287651"/>
    </source>
</evidence>
<dbReference type="Proteomes" id="UP000287651">
    <property type="component" value="Unassembled WGS sequence"/>
</dbReference>
<feature type="region of interest" description="Disordered" evidence="1">
    <location>
        <begin position="1"/>
        <end position="62"/>
    </location>
</feature>
<comment type="caution">
    <text evidence="2">The sequence shown here is derived from an EMBL/GenBank/DDBJ whole genome shotgun (WGS) entry which is preliminary data.</text>
</comment>
<evidence type="ECO:0000256" key="1">
    <source>
        <dbReference type="SAM" id="MobiDB-lite"/>
    </source>
</evidence>
<dbReference type="AlphaFoldDB" id="A0A426ZYK9"/>
<dbReference type="EMBL" id="AMZH03004480">
    <property type="protein sequence ID" value="RRT69066.1"/>
    <property type="molecule type" value="Genomic_DNA"/>
</dbReference>
<protein>
    <submittedName>
        <fullName evidence="2">Uncharacterized protein</fullName>
    </submittedName>
</protein>
<gene>
    <name evidence="2" type="ORF">B296_00013456</name>
</gene>
<organism evidence="2 3">
    <name type="scientific">Ensete ventricosum</name>
    <name type="common">Abyssinian banana</name>
    <name type="synonym">Musa ensete</name>
    <dbReference type="NCBI Taxonomy" id="4639"/>
    <lineage>
        <taxon>Eukaryota</taxon>
        <taxon>Viridiplantae</taxon>
        <taxon>Streptophyta</taxon>
        <taxon>Embryophyta</taxon>
        <taxon>Tracheophyta</taxon>
        <taxon>Spermatophyta</taxon>
        <taxon>Magnoliopsida</taxon>
        <taxon>Liliopsida</taxon>
        <taxon>Zingiberales</taxon>
        <taxon>Musaceae</taxon>
        <taxon>Ensete</taxon>
    </lineage>
</organism>
<proteinExistence type="predicted"/>
<name>A0A426ZYK9_ENSVE</name>
<reference evidence="2 3" key="1">
    <citation type="journal article" date="2014" name="Agronomy (Basel)">
        <title>A Draft Genome Sequence for Ensete ventricosum, the Drought-Tolerant Tree Against Hunger.</title>
        <authorList>
            <person name="Harrison J."/>
            <person name="Moore K.A."/>
            <person name="Paszkiewicz K."/>
            <person name="Jones T."/>
            <person name="Grant M."/>
            <person name="Ambacheew D."/>
            <person name="Muzemil S."/>
            <person name="Studholme D.J."/>
        </authorList>
    </citation>
    <scope>NUCLEOTIDE SEQUENCE [LARGE SCALE GENOMIC DNA]</scope>
</reference>
<sequence length="116" mass="12280">MLPLRFPNSGIRAKRTHQGGATRPLVGVADHSQTPYKGSKLARSPGGACENSARTTEAPPLGMASACKGGTCRHNTPRSYRPRRSVAHLPTGAAVPAVRVIVRGQGNRWMRAKGEG</sequence>